<feature type="transmembrane region" description="Helical" evidence="1">
    <location>
        <begin position="364"/>
        <end position="382"/>
    </location>
</feature>
<feature type="transmembrane region" description="Helical" evidence="1">
    <location>
        <begin position="389"/>
        <end position="410"/>
    </location>
</feature>
<dbReference type="AlphaFoldDB" id="A0AAU6SG86"/>
<evidence type="ECO:0000256" key="1">
    <source>
        <dbReference type="SAM" id="Phobius"/>
    </source>
</evidence>
<feature type="transmembrane region" description="Helical" evidence="1">
    <location>
        <begin position="166"/>
        <end position="185"/>
    </location>
</feature>
<keyword evidence="1" id="KW-1133">Transmembrane helix</keyword>
<feature type="transmembrane region" description="Helical" evidence="1">
    <location>
        <begin position="223"/>
        <end position="242"/>
    </location>
</feature>
<feature type="transmembrane region" description="Helical" evidence="1">
    <location>
        <begin position="192"/>
        <end position="217"/>
    </location>
</feature>
<name>A0AAU6SG86_9MICO</name>
<evidence type="ECO:0000313" key="2">
    <source>
        <dbReference type="EMBL" id="WZO35971.1"/>
    </source>
</evidence>
<feature type="transmembrane region" description="Helical" evidence="1">
    <location>
        <begin position="75"/>
        <end position="94"/>
    </location>
</feature>
<feature type="transmembrane region" description="Helical" evidence="1">
    <location>
        <begin position="282"/>
        <end position="309"/>
    </location>
</feature>
<organism evidence="2">
    <name type="scientific">Microbacterium sp. LWS13-1.2</name>
    <dbReference type="NCBI Taxonomy" id="3135264"/>
    <lineage>
        <taxon>Bacteria</taxon>
        <taxon>Bacillati</taxon>
        <taxon>Actinomycetota</taxon>
        <taxon>Actinomycetes</taxon>
        <taxon>Micrococcales</taxon>
        <taxon>Microbacteriaceae</taxon>
        <taxon>Microbacterium</taxon>
    </lineage>
</organism>
<feature type="transmembrane region" description="Helical" evidence="1">
    <location>
        <begin position="321"/>
        <end position="344"/>
    </location>
</feature>
<gene>
    <name evidence="2" type="ORF">MRBLWS13_003687</name>
</gene>
<feature type="transmembrane region" description="Helical" evidence="1">
    <location>
        <begin position="49"/>
        <end position="69"/>
    </location>
</feature>
<reference evidence="2" key="1">
    <citation type="submission" date="2024-04" db="EMBL/GenBank/DDBJ databases">
        <authorList>
            <person name="Roder T."/>
            <person name="Oberhansli S."/>
            <person name="Kreuzer M."/>
        </authorList>
    </citation>
    <scope>NUCLEOTIDE SEQUENCE</scope>
    <source>
        <strain evidence="2">LWS13-1.2</strain>
    </source>
</reference>
<accession>A0AAU6SG86</accession>
<protein>
    <submittedName>
        <fullName evidence="2">Uncharacterized protein</fullName>
    </submittedName>
</protein>
<feature type="transmembrane region" description="Helical" evidence="1">
    <location>
        <begin position="457"/>
        <end position="477"/>
    </location>
</feature>
<feature type="transmembrane region" description="Helical" evidence="1">
    <location>
        <begin position="249"/>
        <end position="270"/>
    </location>
</feature>
<sequence length="605" mass="63900">MILLGAYAALLVAACVWPLLGGSLLLLVVVVLIPALLLLRARMSLSASLALMFVAFAWIVLVVMIAARYTRISPLVLFLVIGVASGAFFAFRLYRAGSSFGRIDGSELGFAAFGGLVWCGVLLAAAVIPGGTPLAWAMSGDAANNVLFARELLQAGGVTLGSGNPVPLTAALVAFFTLPAALGGAPSAGAQIIALAEMWSFAIVAACVLCGAFALAISRGRSMMTLVATAITSAVPLTWIMLSGPVTLGFVNFHLTIALLIASLITLVHADRAVLTSLVTLALSIALTLALWAPLAGIPGVAFLVLLIVQRRAVFALRRGRLLLAIAAVLQPIGVFVTLSVPALIGQGELLTEALGAVFEFKKVIVLVALLLAVGFGLLLARATRSLDLVWVLTALVGGGGLCLGLLLWLRRSEQNLWSYYQLKFLWFFLAMLLIVGVAAGLTYAAAISAKSLRSAFAFMIVLTALVGVGEFARATVPTFSNDPQAVKDPLARILSGDYFSVGEDDRVFDRVVELTSAGDKTMLWQSTDPDEDWIMFWVVQLSSSGISDVELRKYAYYHDGQSMGDLCTIRRLMGAPVTVITADESIVERVEEACPELGPVVFAP</sequence>
<keyword evidence="1" id="KW-0472">Membrane</keyword>
<feature type="transmembrane region" description="Helical" evidence="1">
    <location>
        <begin position="6"/>
        <end position="37"/>
    </location>
</feature>
<feature type="transmembrane region" description="Helical" evidence="1">
    <location>
        <begin position="425"/>
        <end position="445"/>
    </location>
</feature>
<dbReference type="EMBL" id="CP151632">
    <property type="protein sequence ID" value="WZO35971.1"/>
    <property type="molecule type" value="Genomic_DNA"/>
</dbReference>
<proteinExistence type="predicted"/>
<keyword evidence="1" id="KW-0812">Transmembrane</keyword>
<feature type="transmembrane region" description="Helical" evidence="1">
    <location>
        <begin position="106"/>
        <end position="128"/>
    </location>
</feature>